<reference evidence="2 3" key="1">
    <citation type="submission" date="2013-03" db="EMBL/GenBank/DDBJ databases">
        <title>Reference genome for the Human Microbiome Project.</title>
        <authorList>
            <person name="Aqrawi P."/>
            <person name="Ayvaz T."/>
            <person name="Bess C."/>
            <person name="Blankenburg K."/>
            <person name="Coyle M."/>
            <person name="Deng J."/>
            <person name="Forbes L."/>
            <person name="Fowler G."/>
            <person name="Francisco L."/>
            <person name="Fu Q."/>
            <person name="Gibbs R."/>
            <person name="Gross S."/>
            <person name="Gubbala S."/>
            <person name="Hale W."/>
            <person name="Hemphill L."/>
            <person name="Highlander S."/>
            <person name="Hirani K."/>
            <person name="Jackson L."/>
            <person name="Jakkamsetti A."/>
            <person name="Javaid M."/>
            <person name="Jayaseelan J.C."/>
            <person name="Jiang H."/>
            <person name="Joshi V."/>
            <person name="Korchina V."/>
            <person name="Kovar C."/>
            <person name="Lara F."/>
            <person name="Lee S."/>
            <person name="Liu Y."/>
            <person name="Mata R."/>
            <person name="Mathew T."/>
            <person name="Munidasa M."/>
            <person name="Muzny D."/>
            <person name="Nazareth L."/>
            <person name="Ngo R."/>
            <person name="Nguyen L."/>
            <person name="Nguyen N."/>
            <person name="Okwuonu G."/>
            <person name="Ongeri F."/>
            <person name="Palculict T."/>
            <person name="Patil S."/>
            <person name="Petrosino J."/>
            <person name="Pham C."/>
            <person name="Pham P."/>
            <person name="Pu L.-L."/>
            <person name="Qin X."/>
            <person name="Qu J."/>
            <person name="Reid J."/>
            <person name="Ross M."/>
            <person name="Ruth R."/>
            <person name="Saada N."/>
            <person name="San Lucas F."/>
            <person name="Santibanez J."/>
            <person name="Shang Y."/>
            <person name="Simmons D."/>
            <person name="Song X.-Z."/>
            <person name="Tang L.-Y."/>
            <person name="Thornton R."/>
            <person name="Warren J."/>
            <person name="Weissenberger G."/>
            <person name="Wilczek-Boney K."/>
            <person name="Worley K."/>
            <person name="Youmans B."/>
            <person name="Zhang J."/>
            <person name="Zhang L."/>
            <person name="Zhao Z."/>
            <person name="Zhou C."/>
            <person name="Zhu D."/>
            <person name="Zhu Y."/>
        </authorList>
    </citation>
    <scope>NUCLEOTIDE SEQUENCE [LARGE SCALE GENOMIC DNA]</scope>
    <source>
        <strain evidence="2 3">F0333</strain>
    </source>
</reference>
<keyword evidence="1" id="KW-0812">Transmembrane</keyword>
<dbReference type="PATRIC" id="fig|888050.3.peg.1149"/>
<accession>N6XAB6</accession>
<evidence type="ECO:0000313" key="2">
    <source>
        <dbReference type="EMBL" id="ENO18083.1"/>
    </source>
</evidence>
<dbReference type="AlphaFoldDB" id="N6XAB6"/>
<feature type="transmembrane region" description="Helical" evidence="1">
    <location>
        <begin position="189"/>
        <end position="208"/>
    </location>
</feature>
<feature type="transmembrane region" description="Helical" evidence="1">
    <location>
        <begin position="37"/>
        <end position="55"/>
    </location>
</feature>
<dbReference type="Proteomes" id="UP000013015">
    <property type="component" value="Unassembled WGS sequence"/>
</dbReference>
<dbReference type="STRING" id="888050.HMPREF9004_1208"/>
<organism evidence="2 3">
    <name type="scientific">Schaalia cardiffensis F0333</name>
    <dbReference type="NCBI Taxonomy" id="888050"/>
    <lineage>
        <taxon>Bacteria</taxon>
        <taxon>Bacillati</taxon>
        <taxon>Actinomycetota</taxon>
        <taxon>Actinomycetes</taxon>
        <taxon>Actinomycetales</taxon>
        <taxon>Actinomycetaceae</taxon>
        <taxon>Schaalia</taxon>
    </lineage>
</organism>
<keyword evidence="3" id="KW-1185">Reference proteome</keyword>
<feature type="transmembrane region" description="Helical" evidence="1">
    <location>
        <begin position="125"/>
        <end position="149"/>
    </location>
</feature>
<protein>
    <submittedName>
        <fullName evidence="2">MutG family lantibiotic protection ABC superfamily ATP binding cassette transporter permease</fullName>
    </submittedName>
</protein>
<dbReference type="Pfam" id="PF12730">
    <property type="entry name" value="ABC2_membrane_4"/>
    <property type="match status" value="1"/>
</dbReference>
<evidence type="ECO:0000256" key="1">
    <source>
        <dbReference type="SAM" id="Phobius"/>
    </source>
</evidence>
<sequence length="272" mass="29480">MEENGMPGAQADEWKPLSLAALVRIELSKMRRLHTPVILLVLVIVIVLFEGGTLYSASSQAIASDPSKLPWAHELISVALTNALLHPILVAVISSRQVDMENTGEGWMLNATAGTRPGRLMRVKLIVLALILLFACTLQLGAILVLGLHSGITVPFDALPWIGYFLMLWAVDLVLTAGHVLLSARFENQLISMGTGLLGAFAGIYLFLAPMKLARWLPWGYFAVINPTCLVGEAGDVRVEYCEPGTAWLMGLLVLVAVIFAVLTRRADTIKG</sequence>
<comment type="caution">
    <text evidence="2">The sequence shown here is derived from an EMBL/GenBank/DDBJ whole genome shotgun (WGS) entry which is preliminary data.</text>
</comment>
<keyword evidence="1" id="KW-0472">Membrane</keyword>
<keyword evidence="1" id="KW-1133">Transmembrane helix</keyword>
<feature type="transmembrane region" description="Helical" evidence="1">
    <location>
        <begin position="245"/>
        <end position="263"/>
    </location>
</feature>
<feature type="transmembrane region" description="Helical" evidence="1">
    <location>
        <begin position="161"/>
        <end position="182"/>
    </location>
</feature>
<feature type="transmembrane region" description="Helical" evidence="1">
    <location>
        <begin position="75"/>
        <end position="93"/>
    </location>
</feature>
<proteinExistence type="predicted"/>
<name>N6XAB6_9ACTO</name>
<dbReference type="HOGENOM" id="CLU_086622_3_0_11"/>
<dbReference type="eggNOG" id="COG4200">
    <property type="taxonomic scope" value="Bacteria"/>
</dbReference>
<evidence type="ECO:0000313" key="3">
    <source>
        <dbReference type="Proteomes" id="UP000013015"/>
    </source>
</evidence>
<gene>
    <name evidence="2" type="ORF">HMPREF9004_1208</name>
</gene>
<dbReference type="EMBL" id="AQHZ01000020">
    <property type="protein sequence ID" value="ENO18083.1"/>
    <property type="molecule type" value="Genomic_DNA"/>
</dbReference>